<evidence type="ECO:0000256" key="5">
    <source>
        <dbReference type="ARBA" id="ARBA00022634"/>
    </source>
</evidence>
<feature type="compositionally biased region" description="Low complexity" evidence="18">
    <location>
        <begin position="629"/>
        <end position="638"/>
    </location>
</feature>
<evidence type="ECO:0000256" key="7">
    <source>
        <dbReference type="ARBA" id="ARBA00022695"/>
    </source>
</evidence>
<name>A0AAW1SER1_9CHLO</name>
<organism evidence="21 22">
    <name type="scientific">Elliptochloris bilobata</name>
    <dbReference type="NCBI Taxonomy" id="381761"/>
    <lineage>
        <taxon>Eukaryota</taxon>
        <taxon>Viridiplantae</taxon>
        <taxon>Chlorophyta</taxon>
        <taxon>core chlorophytes</taxon>
        <taxon>Trebouxiophyceae</taxon>
        <taxon>Trebouxiophyceae incertae sedis</taxon>
        <taxon>Elliptochloris clade</taxon>
        <taxon>Elliptochloris</taxon>
    </lineage>
</organism>
<dbReference type="SMART" id="SM00292">
    <property type="entry name" value="BRCT"/>
    <property type="match status" value="1"/>
</dbReference>
<evidence type="ECO:0000256" key="13">
    <source>
        <dbReference type="ARBA" id="ARBA00023204"/>
    </source>
</evidence>
<feature type="binding site" evidence="17">
    <location>
        <position position="273"/>
    </location>
    <ligand>
        <name>Mg(2+)</name>
        <dbReference type="ChEBI" id="CHEBI:18420"/>
        <label>1</label>
    </ligand>
</feature>
<dbReference type="Pfam" id="PF11799">
    <property type="entry name" value="IMS_C"/>
    <property type="match status" value="1"/>
</dbReference>
<keyword evidence="11 17" id="KW-0460">Magnesium</keyword>
<keyword evidence="14 16" id="KW-0539">Nucleus</keyword>
<dbReference type="EC" id="2.7.7.-" evidence="16"/>
<keyword evidence="7 16" id="KW-0548">Nucleotidyltransferase</keyword>
<dbReference type="Gene3D" id="3.30.1490.100">
    <property type="entry name" value="DNA polymerase, Y-family, little finger domain"/>
    <property type="match status" value="1"/>
</dbReference>
<dbReference type="InterPro" id="IPR017961">
    <property type="entry name" value="DNA_pol_Y-fam_little_finger"/>
</dbReference>
<feature type="region of interest" description="Disordered" evidence="18">
    <location>
        <begin position="822"/>
        <end position="844"/>
    </location>
</feature>
<dbReference type="GO" id="GO:0042276">
    <property type="term" value="P:error-prone translesion synthesis"/>
    <property type="evidence" value="ECO:0007669"/>
    <property type="project" value="InterPro"/>
</dbReference>
<dbReference type="Gene3D" id="3.40.1170.60">
    <property type="match status" value="1"/>
</dbReference>
<evidence type="ECO:0000313" key="22">
    <source>
        <dbReference type="Proteomes" id="UP001445335"/>
    </source>
</evidence>
<evidence type="ECO:0000256" key="18">
    <source>
        <dbReference type="SAM" id="MobiDB-lite"/>
    </source>
</evidence>
<dbReference type="SUPFAM" id="SSF52113">
    <property type="entry name" value="BRCT domain"/>
    <property type="match status" value="1"/>
</dbReference>
<feature type="region of interest" description="Disordered" evidence="18">
    <location>
        <begin position="166"/>
        <end position="197"/>
    </location>
</feature>
<dbReference type="GO" id="GO:0046872">
    <property type="term" value="F:metal ion binding"/>
    <property type="evidence" value="ECO:0007669"/>
    <property type="project" value="UniProtKB-KW"/>
</dbReference>
<evidence type="ECO:0000256" key="8">
    <source>
        <dbReference type="ARBA" id="ARBA00022705"/>
    </source>
</evidence>
<feature type="binding site" evidence="17">
    <location>
        <position position="370"/>
    </location>
    <ligand>
        <name>Mg(2+)</name>
        <dbReference type="ChEBI" id="CHEBI:18420"/>
        <label>1</label>
    </ligand>
</feature>
<dbReference type="Pfam" id="PF00817">
    <property type="entry name" value="IMS"/>
    <property type="match status" value="1"/>
</dbReference>
<keyword evidence="5 16" id="KW-0237">DNA synthesis</keyword>
<dbReference type="EMBL" id="JALJOU010000004">
    <property type="protein sequence ID" value="KAK9844061.1"/>
    <property type="molecule type" value="Genomic_DNA"/>
</dbReference>
<evidence type="ECO:0000313" key="21">
    <source>
        <dbReference type="EMBL" id="KAK9844061.1"/>
    </source>
</evidence>
<dbReference type="GO" id="GO:0005634">
    <property type="term" value="C:nucleus"/>
    <property type="evidence" value="ECO:0007669"/>
    <property type="project" value="UniProtKB-SubCell"/>
</dbReference>
<evidence type="ECO:0000256" key="2">
    <source>
        <dbReference type="ARBA" id="ARBA00004496"/>
    </source>
</evidence>
<comment type="catalytic activity">
    <reaction evidence="15">
        <text>DNA(n) + a 2'-deoxyribonucleoside 5'-triphosphate = DNA(n+1) + diphosphate</text>
        <dbReference type="Rhea" id="RHEA:22508"/>
        <dbReference type="Rhea" id="RHEA-COMP:17339"/>
        <dbReference type="Rhea" id="RHEA-COMP:17340"/>
        <dbReference type="ChEBI" id="CHEBI:33019"/>
        <dbReference type="ChEBI" id="CHEBI:61560"/>
        <dbReference type="ChEBI" id="CHEBI:173112"/>
        <dbReference type="EC" id="2.7.7.7"/>
    </reaction>
</comment>
<keyword evidence="6 16" id="KW-0808">Transferase</keyword>
<feature type="binding site" evidence="17">
    <location>
        <position position="371"/>
    </location>
    <ligand>
        <name>Mg(2+)</name>
        <dbReference type="ChEBI" id="CHEBI:18420"/>
        <label>1</label>
    </ligand>
</feature>
<evidence type="ECO:0000259" key="20">
    <source>
        <dbReference type="PROSITE" id="PS50173"/>
    </source>
</evidence>
<dbReference type="GO" id="GO:0005737">
    <property type="term" value="C:cytoplasm"/>
    <property type="evidence" value="ECO:0007669"/>
    <property type="project" value="UniProtKB-SubCell"/>
</dbReference>
<dbReference type="InterPro" id="IPR036420">
    <property type="entry name" value="BRCT_dom_sf"/>
</dbReference>
<comment type="function">
    <text evidence="16">Deoxycytidyl transferase involved in DNA repair. Transfers a dCMP residue from dCTP to the 3'-end of a DNA primer in a template-dependent reaction. May assist in the first step in the bypass of abasic lesions by the insertion of a nucleotide opposite the lesion. Required for normal induction of mutations by physical and chemical agents.</text>
</comment>
<keyword evidence="4" id="KW-0963">Cytoplasm</keyword>
<keyword evidence="12 16" id="KW-0238">DNA-binding</keyword>
<evidence type="ECO:0000259" key="19">
    <source>
        <dbReference type="PROSITE" id="PS50172"/>
    </source>
</evidence>
<evidence type="ECO:0000256" key="12">
    <source>
        <dbReference type="ARBA" id="ARBA00023125"/>
    </source>
</evidence>
<dbReference type="AlphaFoldDB" id="A0AAW1SER1"/>
<dbReference type="SUPFAM" id="SSF100879">
    <property type="entry name" value="Lesion bypass DNA polymerase (Y-family), little finger domain"/>
    <property type="match status" value="1"/>
</dbReference>
<keyword evidence="9 17" id="KW-0479">Metal-binding</keyword>
<dbReference type="PROSITE" id="PS50173">
    <property type="entry name" value="UMUC"/>
    <property type="match status" value="1"/>
</dbReference>
<comment type="cofactor">
    <cofactor evidence="17">
        <name>Mg(2+)</name>
        <dbReference type="ChEBI" id="CHEBI:18420"/>
    </cofactor>
    <text evidence="17">Binds 2 magnesium ions.</text>
</comment>
<evidence type="ECO:0000256" key="1">
    <source>
        <dbReference type="ARBA" id="ARBA00004123"/>
    </source>
</evidence>
<dbReference type="PROSITE" id="PS50172">
    <property type="entry name" value="BRCT"/>
    <property type="match status" value="1"/>
</dbReference>
<evidence type="ECO:0000256" key="14">
    <source>
        <dbReference type="ARBA" id="ARBA00023242"/>
    </source>
</evidence>
<dbReference type="GO" id="GO:0006281">
    <property type="term" value="P:DNA repair"/>
    <property type="evidence" value="ECO:0007669"/>
    <property type="project" value="UniProtKB-KW"/>
</dbReference>
<dbReference type="Gene3D" id="3.30.70.270">
    <property type="match status" value="1"/>
</dbReference>
<dbReference type="GO" id="GO:0003684">
    <property type="term" value="F:damaged DNA binding"/>
    <property type="evidence" value="ECO:0007669"/>
    <property type="project" value="UniProtKB-UniRule"/>
</dbReference>
<protein>
    <recommendedName>
        <fullName evidence="16">DNA repair protein REV1</fullName>
        <ecNumber evidence="16">2.7.7.-</ecNumber>
    </recommendedName>
</protein>
<dbReference type="InterPro" id="IPR053848">
    <property type="entry name" value="IMS_HHH_1"/>
</dbReference>
<proteinExistence type="inferred from homology"/>
<dbReference type="CDD" id="cd17719">
    <property type="entry name" value="BRCT_Rev1"/>
    <property type="match status" value="1"/>
</dbReference>
<feature type="region of interest" description="Disordered" evidence="18">
    <location>
        <begin position="619"/>
        <end position="645"/>
    </location>
</feature>
<dbReference type="Gene3D" id="3.40.50.10190">
    <property type="entry name" value="BRCT domain"/>
    <property type="match status" value="1"/>
</dbReference>
<comment type="similarity">
    <text evidence="3 16">Belongs to the DNA polymerase type-Y family.</text>
</comment>
<evidence type="ECO:0000256" key="4">
    <source>
        <dbReference type="ARBA" id="ARBA00022490"/>
    </source>
</evidence>
<dbReference type="Proteomes" id="UP001445335">
    <property type="component" value="Unassembled WGS sequence"/>
</dbReference>
<dbReference type="FunFam" id="3.40.50.10190:FF:000011">
    <property type="entry name" value="DNA repair protein REV1"/>
    <property type="match status" value="1"/>
</dbReference>
<accession>A0AAW1SER1</accession>
<dbReference type="GO" id="GO:0003887">
    <property type="term" value="F:DNA-directed DNA polymerase activity"/>
    <property type="evidence" value="ECO:0007669"/>
    <property type="project" value="UniProtKB-KW"/>
</dbReference>
<evidence type="ECO:0000256" key="3">
    <source>
        <dbReference type="ARBA" id="ARBA00010945"/>
    </source>
</evidence>
<evidence type="ECO:0000256" key="15">
    <source>
        <dbReference type="ARBA" id="ARBA00049244"/>
    </source>
</evidence>
<evidence type="ECO:0000256" key="6">
    <source>
        <dbReference type="ARBA" id="ARBA00022679"/>
    </source>
</evidence>
<gene>
    <name evidence="21" type="ORF">WJX81_003182</name>
</gene>
<keyword evidence="10 16" id="KW-0227">DNA damage</keyword>
<dbReference type="PIRSF" id="PIRSF036573">
    <property type="entry name" value="REV1"/>
    <property type="match status" value="1"/>
</dbReference>
<comment type="subcellular location">
    <subcellularLocation>
        <location evidence="2">Cytoplasm</location>
    </subcellularLocation>
    <subcellularLocation>
        <location evidence="1 16">Nucleus</location>
    </subcellularLocation>
</comment>
<dbReference type="Gene3D" id="1.10.150.20">
    <property type="entry name" value="5' to 3' exonuclease, C-terminal subdomain"/>
    <property type="match status" value="1"/>
</dbReference>
<dbReference type="InterPro" id="IPR001357">
    <property type="entry name" value="BRCT_dom"/>
</dbReference>
<dbReference type="GO" id="GO:0070987">
    <property type="term" value="P:error-free translesion synthesis"/>
    <property type="evidence" value="ECO:0007669"/>
    <property type="project" value="TreeGrafter"/>
</dbReference>
<feature type="compositionally biased region" description="Low complexity" evidence="18">
    <location>
        <begin position="166"/>
        <end position="179"/>
    </location>
</feature>
<keyword evidence="8" id="KW-0235">DNA replication</keyword>
<evidence type="ECO:0000256" key="10">
    <source>
        <dbReference type="ARBA" id="ARBA00022763"/>
    </source>
</evidence>
<dbReference type="HAMAP" id="MF_01113">
    <property type="entry name" value="DNApol_IV"/>
    <property type="match status" value="1"/>
</dbReference>
<evidence type="ECO:0000256" key="9">
    <source>
        <dbReference type="ARBA" id="ARBA00022723"/>
    </source>
</evidence>
<dbReference type="InterPro" id="IPR043128">
    <property type="entry name" value="Rev_trsase/Diguanyl_cyclase"/>
</dbReference>
<evidence type="ECO:0000256" key="16">
    <source>
        <dbReference type="PIRNR" id="PIRNR036573"/>
    </source>
</evidence>
<reference evidence="21 22" key="1">
    <citation type="journal article" date="2024" name="Nat. Commun.">
        <title>Phylogenomics reveals the evolutionary origins of lichenization in chlorophyte algae.</title>
        <authorList>
            <person name="Puginier C."/>
            <person name="Libourel C."/>
            <person name="Otte J."/>
            <person name="Skaloud P."/>
            <person name="Haon M."/>
            <person name="Grisel S."/>
            <person name="Petersen M."/>
            <person name="Berrin J.G."/>
            <person name="Delaux P.M."/>
            <person name="Dal Grande F."/>
            <person name="Keller J."/>
        </authorList>
    </citation>
    <scope>NUCLEOTIDE SEQUENCE [LARGE SCALE GENOMIC DNA]</scope>
    <source>
        <strain evidence="21 22">SAG 245.80</strain>
    </source>
</reference>
<dbReference type="InterPro" id="IPR043502">
    <property type="entry name" value="DNA/RNA_pol_sf"/>
</dbReference>
<dbReference type="InterPro" id="IPR036775">
    <property type="entry name" value="DNA_pol_Y-fam_lit_finger_sf"/>
</dbReference>
<dbReference type="InterPro" id="IPR001126">
    <property type="entry name" value="UmuC"/>
</dbReference>
<dbReference type="Pfam" id="PF21999">
    <property type="entry name" value="IMS_HHH_1"/>
    <property type="match status" value="1"/>
</dbReference>
<feature type="domain" description="BRCT" evidence="19">
    <location>
        <begin position="57"/>
        <end position="147"/>
    </location>
</feature>
<evidence type="ECO:0000256" key="17">
    <source>
        <dbReference type="PIRSR" id="PIRSR036573-2"/>
    </source>
</evidence>
<keyword evidence="22" id="KW-1185">Reference proteome</keyword>
<dbReference type="PANTHER" id="PTHR45990">
    <property type="entry name" value="DNA REPAIR PROTEIN REV1"/>
    <property type="match status" value="1"/>
</dbReference>
<dbReference type="FunFam" id="3.30.1490.100:FF:000001">
    <property type="entry name" value="DNA repair protein REV1"/>
    <property type="match status" value="1"/>
</dbReference>
<dbReference type="InterPro" id="IPR012112">
    <property type="entry name" value="REV1"/>
</dbReference>
<dbReference type="GO" id="GO:0017125">
    <property type="term" value="F:deoxycytidyl transferase activity"/>
    <property type="evidence" value="ECO:0007669"/>
    <property type="project" value="TreeGrafter"/>
</dbReference>
<feature type="region of interest" description="Disordered" evidence="18">
    <location>
        <begin position="1"/>
        <end position="29"/>
    </location>
</feature>
<evidence type="ECO:0000256" key="11">
    <source>
        <dbReference type="ARBA" id="ARBA00022842"/>
    </source>
</evidence>
<dbReference type="InterPro" id="IPR022880">
    <property type="entry name" value="DNApol_IV"/>
</dbReference>
<dbReference type="SUPFAM" id="SSF56672">
    <property type="entry name" value="DNA/RNA polymerases"/>
    <property type="match status" value="1"/>
</dbReference>
<dbReference type="Pfam" id="PF00533">
    <property type="entry name" value="BRCT"/>
    <property type="match status" value="1"/>
</dbReference>
<comment type="caution">
    <text evidence="21">The sequence shown here is derived from an EMBL/GenBank/DDBJ whole genome shotgun (WGS) entry which is preliminary data.</text>
</comment>
<dbReference type="PANTHER" id="PTHR45990:SF1">
    <property type="entry name" value="DNA REPAIR PROTEIN REV1"/>
    <property type="match status" value="1"/>
</dbReference>
<sequence>MTDPRSRSNIHVGVKRNAPDLNPDSLHHDGSFGKYMQVKNRKLHEQFEEMAAAAGGGTGGVFAGVNVFVNGFTVPSQLELKQIMAENGGRFENYYCRAVTHIVCTNLPDSKVKHHAHERNPPPTVRPEWVVDSLAAGRLLPVTDYALWRLRDAPGQRTLAAFAAQPLSRSAPDRPAAPAHLPAWSPAGGKGQRDQSAIPDPLAARAAKDILKGPPRSSRDDPAFQATFWQASRLHFIGSWKARIEVLAAKLAGDAPAPKPPGRGGQRVIVHIDMDCFFASVAVLGNPELAGKPLAISHSASARGAGEVSSASYEARAFGVRAGMFMEAAKALCPGLVVMPYEFEQYEAISEQVYRLMLQRTSCVQPLSCDEAFMDVTGLGDPEALVSALRADIAAATGCTASAGVGPSLLLARLATRRAKPNGQLLVTAREADALLLGLAAGDLPGVGPATRERLDALGIKSVADARARTKAALQRELGGKTGASLWDYAHGRDTREVEPSGMRKTVGCEINYGVRFDGQADADRFVDELAVQLAERLAAAGARGRTLTLKLKRRKAGAPEPRKFLGHGICDNLSRSVTLPRFTDSAKELGREGRALLRAVGVPARDIRGVGLTMAKLDSDPASGAARPTNAKPAKLAAPPPSAYNPREPHPWNDWLAQKMAEERCADAAAAAAVAAAAEPSPGAAAATPVGRAALPSLSEIDAAVWAELPESVQRDLLLQRQLAHPRSPARAAVGLRRSPLRQAGGLAIGPGAGGSRAGTGSRAGVVDADAEGRAAAGTPILALPPASQLEPGVLDALPLSVRRELERAYGIGVGFRAMPFKSPPKRRRGGGGSIGDPGDDARERRLDELGMAAGEFGASLVPGDLEGAQLLLRRLAGARMRWPRFAARASAAAQRVQAAARRELGAPLALTGRLD</sequence>
<dbReference type="GO" id="GO:0006260">
    <property type="term" value="P:DNA replication"/>
    <property type="evidence" value="ECO:0007669"/>
    <property type="project" value="UniProtKB-KW"/>
</dbReference>
<keyword evidence="13 16" id="KW-0234">DNA repair</keyword>
<feature type="domain" description="UmuC" evidence="20">
    <location>
        <begin position="269"/>
        <end position="448"/>
    </location>
</feature>